<dbReference type="HOGENOM" id="CLU_3175572_0_0_1"/>
<comment type="caution">
    <text evidence="1">The sequence shown here is derived from an EMBL/GenBank/DDBJ whole genome shotgun (WGS) entry which is preliminary data.</text>
</comment>
<sequence length="47" mass="5201">MKAKKQLGDALCCRHWPSRNPGSEVCTPDFPICGEKWRNQASPGRSG</sequence>
<reference evidence="1 2" key="1">
    <citation type="journal article" date="2015" name="Mol. Plant Microbe Interact.">
        <title>Genome, transcriptome, and functional analyses of Penicillium expansum provide new insights into secondary metabolism and pathogenicity.</title>
        <authorList>
            <person name="Ballester A.R."/>
            <person name="Marcet-Houben M."/>
            <person name="Levin E."/>
            <person name="Sela N."/>
            <person name="Selma-Lazaro C."/>
            <person name="Carmona L."/>
            <person name="Wisniewski M."/>
            <person name="Droby S."/>
            <person name="Gonzalez-Candelas L."/>
            <person name="Gabaldon T."/>
        </authorList>
    </citation>
    <scope>NUCLEOTIDE SEQUENCE [LARGE SCALE GENOMIC DNA]</scope>
    <source>
        <strain evidence="1 2">PHI-1</strain>
    </source>
</reference>
<organism evidence="1 2">
    <name type="scientific">Penicillium italicum</name>
    <name type="common">Blue mold</name>
    <dbReference type="NCBI Taxonomy" id="40296"/>
    <lineage>
        <taxon>Eukaryota</taxon>
        <taxon>Fungi</taxon>
        <taxon>Dikarya</taxon>
        <taxon>Ascomycota</taxon>
        <taxon>Pezizomycotina</taxon>
        <taxon>Eurotiomycetes</taxon>
        <taxon>Eurotiomycetidae</taxon>
        <taxon>Eurotiales</taxon>
        <taxon>Aspergillaceae</taxon>
        <taxon>Penicillium</taxon>
    </lineage>
</organism>
<accession>A0A0A2L506</accession>
<dbReference type="EMBL" id="JQGA01000665">
    <property type="protein sequence ID" value="KGO74283.1"/>
    <property type="molecule type" value="Genomic_DNA"/>
</dbReference>
<proteinExistence type="predicted"/>
<protein>
    <submittedName>
        <fullName evidence="1">Uncharacterized protein</fullName>
    </submittedName>
</protein>
<evidence type="ECO:0000313" key="1">
    <source>
        <dbReference type="EMBL" id="KGO74283.1"/>
    </source>
</evidence>
<gene>
    <name evidence="1" type="ORF">PITC_031340</name>
</gene>
<dbReference type="Proteomes" id="UP000030104">
    <property type="component" value="Unassembled WGS sequence"/>
</dbReference>
<dbReference type="AlphaFoldDB" id="A0A0A2L506"/>
<keyword evidence="2" id="KW-1185">Reference proteome</keyword>
<dbReference type="OrthoDB" id="10422507at2759"/>
<evidence type="ECO:0000313" key="2">
    <source>
        <dbReference type="Proteomes" id="UP000030104"/>
    </source>
</evidence>
<name>A0A0A2L506_PENIT</name>